<accession>A0ABS2GKF0</accession>
<proteinExistence type="predicted"/>
<name>A0ABS2GKF0_9FIRM</name>
<dbReference type="SUPFAM" id="SSF52935">
    <property type="entry name" value="PK C-terminal domain-like"/>
    <property type="match status" value="1"/>
</dbReference>
<evidence type="ECO:0000313" key="2">
    <source>
        <dbReference type="EMBL" id="MBM6922611.1"/>
    </source>
</evidence>
<dbReference type="EMBL" id="JACSNR010000002">
    <property type="protein sequence ID" value="MBM6922611.1"/>
    <property type="molecule type" value="Genomic_DNA"/>
</dbReference>
<keyword evidence="3" id="KW-1185">Reference proteome</keyword>
<evidence type="ECO:0000313" key="3">
    <source>
        <dbReference type="Proteomes" id="UP000724149"/>
    </source>
</evidence>
<dbReference type="Proteomes" id="UP000724149">
    <property type="component" value="Unassembled WGS sequence"/>
</dbReference>
<comment type="caution">
    <text evidence="2">The sequence shown here is derived from an EMBL/GenBank/DDBJ whole genome shotgun (WGS) entry which is preliminary data.</text>
</comment>
<reference evidence="2 3" key="1">
    <citation type="journal article" date="2021" name="Sci. Rep.">
        <title>The distribution of antibiotic resistance genes in chicken gut microbiota commensals.</title>
        <authorList>
            <person name="Juricova H."/>
            <person name="Matiasovicova J."/>
            <person name="Kubasova T."/>
            <person name="Cejkova D."/>
            <person name="Rychlik I."/>
        </authorList>
    </citation>
    <scope>NUCLEOTIDE SEQUENCE [LARGE SCALE GENOMIC DNA]</scope>
    <source>
        <strain evidence="2 3">An564</strain>
    </source>
</reference>
<dbReference type="RefSeq" id="WP_204719642.1">
    <property type="nucleotide sequence ID" value="NZ_JACSNR010000002.1"/>
</dbReference>
<dbReference type="InterPro" id="IPR036918">
    <property type="entry name" value="Pyrv_Knase_C_sf"/>
</dbReference>
<organism evidence="2 3">
    <name type="scientific">Hydrogenoanaerobacterium saccharovorans</name>
    <dbReference type="NCBI Taxonomy" id="474960"/>
    <lineage>
        <taxon>Bacteria</taxon>
        <taxon>Bacillati</taxon>
        <taxon>Bacillota</taxon>
        <taxon>Clostridia</taxon>
        <taxon>Eubacteriales</taxon>
        <taxon>Oscillospiraceae</taxon>
        <taxon>Hydrogenoanaerobacterium</taxon>
    </lineage>
</organism>
<dbReference type="Gene3D" id="3.40.1380.20">
    <property type="entry name" value="Pyruvate kinase, C-terminal domain"/>
    <property type="match status" value="1"/>
</dbReference>
<dbReference type="InterPro" id="IPR015074">
    <property type="entry name" value="DUF1867"/>
</dbReference>
<gene>
    <name evidence="2" type="ORF">H9X81_02720</name>
</gene>
<feature type="domain" description="Pyruvate kinase C-terminal" evidence="1">
    <location>
        <begin position="15"/>
        <end position="157"/>
    </location>
</feature>
<dbReference type="Pfam" id="PF02887">
    <property type="entry name" value="PK_C"/>
    <property type="match status" value="1"/>
</dbReference>
<dbReference type="InterPro" id="IPR015795">
    <property type="entry name" value="Pyrv_Knase_C"/>
</dbReference>
<dbReference type="PIRSF" id="PIRSF016138">
    <property type="entry name" value="UCP016138"/>
    <property type="match status" value="1"/>
</dbReference>
<evidence type="ECO:0000259" key="1">
    <source>
        <dbReference type="Pfam" id="PF02887"/>
    </source>
</evidence>
<protein>
    <recommendedName>
        <fullName evidence="1">Pyruvate kinase C-terminal domain-containing protein</fullName>
    </recommendedName>
</protein>
<sequence>MVFANKGWENTPEAARLACDYAREHGIKHVVIASKTGYTTDIFMDTFAKAGVDVHFVNVTHCYGDLGPGQCEMTPEKRRELTDKGVTVITATHALSGAERGIVNKYGGVTPAILMADTLKMLGQGMKVGVEISLMAMDNGAVPYGEEILAVGGCGHGADYVISLIPGHSNNLFETKVIDIICKPRIS</sequence>